<proteinExistence type="predicted"/>
<reference evidence="1 2" key="1">
    <citation type="submission" date="2023-08" db="EMBL/GenBank/DDBJ databases">
        <title>New molecular markers tilS and rpoB for phylogenetic and monitoring studies of the genus Thiothrix biodiversity.</title>
        <authorList>
            <person name="Ravin N.V."/>
            <person name="Smolyakov D."/>
            <person name="Markov N.D."/>
            <person name="Beletsky A.V."/>
            <person name="Mardanov A.V."/>
            <person name="Rudenko T.S."/>
            <person name="Grabovich M.Y."/>
        </authorList>
    </citation>
    <scope>NUCLEOTIDE SEQUENCE [LARGE SCALE GENOMIC DNA]</scope>
    <source>
        <strain evidence="1 2">MK1</strain>
    </source>
</reference>
<dbReference type="EMBL" id="CP133218">
    <property type="protein sequence ID" value="WML91949.1"/>
    <property type="molecule type" value="Genomic_DNA"/>
</dbReference>
<protein>
    <submittedName>
        <fullName evidence="1">Uncharacterized protein</fullName>
    </submittedName>
</protein>
<sequence>MLTGRWTQHLDVGNAFFEVCVTDDAETEIFVKRLKVGLGADADGLAGVYVGDGVDGDLHDVFAESSAAVGLGGQDSADGGFGILFAGVDDAQVGGDFAVMQSRQVPGMGVVFVSVRAADVLLGDEDGLAGECDGVEFEAGKGFQSAPVEVDVVHEVESRH</sequence>
<keyword evidence="2" id="KW-1185">Reference proteome</keyword>
<organism evidence="1 2">
    <name type="scientific">Thiothrix lacustris</name>
    <dbReference type="NCBI Taxonomy" id="525917"/>
    <lineage>
        <taxon>Bacteria</taxon>
        <taxon>Pseudomonadati</taxon>
        <taxon>Pseudomonadota</taxon>
        <taxon>Gammaproteobacteria</taxon>
        <taxon>Thiotrichales</taxon>
        <taxon>Thiotrichaceae</taxon>
        <taxon>Thiothrix</taxon>
    </lineage>
</organism>
<name>A0ABY9MTF9_9GAMM</name>
<evidence type="ECO:0000313" key="2">
    <source>
        <dbReference type="Proteomes" id="UP001236657"/>
    </source>
</evidence>
<accession>A0ABY9MTF9</accession>
<evidence type="ECO:0000313" key="1">
    <source>
        <dbReference type="EMBL" id="WML91949.1"/>
    </source>
</evidence>
<gene>
    <name evidence="1" type="ORF">RCF98_06310</name>
</gene>
<dbReference type="Proteomes" id="UP001236657">
    <property type="component" value="Chromosome"/>
</dbReference>